<dbReference type="STRING" id="398580.Dshi_2462"/>
<feature type="domain" description="Gp5/Type VI secretion system Vgr protein OB-fold" evidence="1">
    <location>
        <begin position="377"/>
        <end position="450"/>
    </location>
</feature>
<reference evidence="3" key="1">
    <citation type="journal article" date="2010" name="ISME J.">
        <title>The complete genome sequence of the algal symbiont Dinoroseobacter shibae: a hitchhiker's guide to life in the sea.</title>
        <authorList>
            <person name="Wagner-Dobler I."/>
            <person name="Ballhausen B."/>
            <person name="Berger M."/>
            <person name="Brinkhoff T."/>
            <person name="Buchholz I."/>
            <person name="Bunk B."/>
            <person name="Cypionka H."/>
            <person name="Daniel R."/>
            <person name="Drepper T."/>
            <person name="Gerdts G."/>
            <person name="Hahnke S."/>
            <person name="Han C."/>
            <person name="Jahn D."/>
            <person name="Kalhoefer D."/>
            <person name="Kiss H."/>
            <person name="Klenk H.P."/>
            <person name="Kyrpides N."/>
            <person name="Liebl W."/>
            <person name="Liesegang H."/>
            <person name="Meincke L."/>
            <person name="Pati A."/>
            <person name="Petersen J."/>
            <person name="Piekarski T."/>
            <person name="Pommerenke C."/>
            <person name="Pradella S."/>
            <person name="Pukall R."/>
            <person name="Rabus R."/>
            <person name="Stackebrandt E."/>
            <person name="Thole S."/>
            <person name="Thompson L."/>
            <person name="Tielen P."/>
            <person name="Tomasch J."/>
            <person name="von Jan M."/>
            <person name="Wanphrut N."/>
            <person name="Wichels A."/>
            <person name="Zech H."/>
            <person name="Simon M."/>
        </authorList>
    </citation>
    <scope>NUCLEOTIDE SEQUENCE [LARGE SCALE GENOMIC DNA]</scope>
    <source>
        <strain evidence="3">DSM 16493 / NCIMB 14021 / DFL 12</strain>
    </source>
</reference>
<dbReference type="InterPro" id="IPR037026">
    <property type="entry name" value="Vgr_OB-fold_dom_sf"/>
</dbReference>
<dbReference type="Proteomes" id="UP000006833">
    <property type="component" value="Chromosome"/>
</dbReference>
<dbReference type="KEGG" id="dsh:Dshi_2462"/>
<protein>
    <recommendedName>
        <fullName evidence="1">Gp5/Type VI secretion system Vgr protein OB-fold domain-containing protein</fullName>
    </recommendedName>
</protein>
<proteinExistence type="predicted"/>
<keyword evidence="3" id="KW-1185">Reference proteome</keyword>
<dbReference type="HOGENOM" id="CLU_455533_0_0_5"/>
<sequence>MTESVWLPNADLVTSEIKTNGATIPDMVMVSGISVHHRLNRVPEAVINIADGSRAEADFPVSASSTFTPGAEIEILLGYHSKNQSVFKGIIVGQRIRADPGGGTYLEVLCKDKAVALTVSRAAAQYLDMSDSDVIAKIVGDAGLSADVTATSLKVAQQARANSSDWDFILSRAEVNGMVVTVEAGKLTVAPPKFDNPVLNATYGDSILDFDLELSATAQLDSVTAQAWDPKTQAVITGKGAEPTVNKQGTLTGAKLSAVLGGQSATLQGPGAETDDALAEWASACLLKSRMARYAGQLKVPGNPTLKPGTQIELAGLGAVFNGSAYMVGVRHTLAEGSWDTQLEFGLSPDWFAEAQRDVSPAPAAAVRPGVTGLEIATVLKTDEDPEGERRIQVSMPLRVGGDLGVWVRIASPYATNNAGFEFLPEIGDEVVLGFLHGDPDSAILLGALHSSKNPAPVVPDAENTIKTLVTKAQHKVTFDDDKKIITVETPGGHKIVLSDEDTSVTITDSNDNKLEMSGSGIAMTSPSDITISADASVKISGASGVTVSSDADVSVKGMNVSAEADIGMTAKGGASAELSASGETTVKGAMVMIN</sequence>
<dbReference type="eggNOG" id="COG3501">
    <property type="taxonomic scope" value="Bacteria"/>
</dbReference>
<gene>
    <name evidence="2" type="ordered locus">Dshi_2462</name>
</gene>
<dbReference type="NCBIfam" id="TIGR01646">
    <property type="entry name" value="vgr_GE"/>
    <property type="match status" value="1"/>
</dbReference>
<dbReference type="Gene3D" id="2.40.50.230">
    <property type="entry name" value="Gp5 N-terminal domain"/>
    <property type="match status" value="1"/>
</dbReference>
<dbReference type="SUPFAM" id="SSF69255">
    <property type="entry name" value="gp5 N-terminal domain-like"/>
    <property type="match status" value="1"/>
</dbReference>
<dbReference type="InterPro" id="IPR006533">
    <property type="entry name" value="T6SS_Vgr_RhsGE"/>
</dbReference>
<dbReference type="SUPFAM" id="SSF69279">
    <property type="entry name" value="Phage tail proteins"/>
    <property type="match status" value="1"/>
</dbReference>
<dbReference type="AlphaFoldDB" id="A8LSA3"/>
<evidence type="ECO:0000313" key="2">
    <source>
        <dbReference type="EMBL" id="ABV94196.1"/>
    </source>
</evidence>
<evidence type="ECO:0000259" key="1">
    <source>
        <dbReference type="Pfam" id="PF04717"/>
    </source>
</evidence>
<dbReference type="Pfam" id="PF04717">
    <property type="entry name" value="Phage_base_V"/>
    <property type="match status" value="1"/>
</dbReference>
<organism evidence="2 3">
    <name type="scientific">Dinoroseobacter shibae (strain DSM 16493 / NCIMB 14021 / DFL 12)</name>
    <dbReference type="NCBI Taxonomy" id="398580"/>
    <lineage>
        <taxon>Bacteria</taxon>
        <taxon>Pseudomonadati</taxon>
        <taxon>Pseudomonadota</taxon>
        <taxon>Alphaproteobacteria</taxon>
        <taxon>Rhodobacterales</taxon>
        <taxon>Roseobacteraceae</taxon>
        <taxon>Dinoroseobacter</taxon>
    </lineage>
</organism>
<dbReference type="InterPro" id="IPR006531">
    <property type="entry name" value="Gp5/Vgr_OB"/>
</dbReference>
<name>A8LSA3_DINSH</name>
<accession>A8LSA3</accession>
<evidence type="ECO:0000313" key="3">
    <source>
        <dbReference type="Proteomes" id="UP000006833"/>
    </source>
</evidence>
<dbReference type="SUPFAM" id="SSF69349">
    <property type="entry name" value="Phage fibre proteins"/>
    <property type="match status" value="1"/>
</dbReference>
<dbReference type="EMBL" id="CP000830">
    <property type="protein sequence ID" value="ABV94196.1"/>
    <property type="molecule type" value="Genomic_DNA"/>
</dbReference>
<dbReference type="RefSeq" id="WP_012179127.1">
    <property type="nucleotide sequence ID" value="NC_009952.1"/>
</dbReference>
<dbReference type="OrthoDB" id="9762420at2"/>